<dbReference type="EMBL" id="CH473954">
    <property type="protein sequence ID" value="EDL76852.1"/>
    <property type="molecule type" value="Genomic_DNA"/>
</dbReference>
<dbReference type="AlphaFoldDB" id="A6I425"/>
<proteinExistence type="predicted"/>
<gene>
    <name evidence="1" type="ORF">rCG_25459</name>
</gene>
<protein>
    <submittedName>
        <fullName evidence="1">RCG25459</fullName>
    </submittedName>
</protein>
<name>A6I425_RAT</name>
<accession>A6I425</accession>
<dbReference type="Proteomes" id="UP000234681">
    <property type="component" value="Chromosome 8"/>
</dbReference>
<sequence>MRKQWRLIVTGKGHREALGRMAQQVKVLAAKSDNLDWILGPARRKGRIDASGWFSHLYLHASACT</sequence>
<evidence type="ECO:0000313" key="1">
    <source>
        <dbReference type="EMBL" id="EDL76852.1"/>
    </source>
</evidence>
<organism evidence="1 2">
    <name type="scientific">Rattus norvegicus</name>
    <name type="common">Rat</name>
    <dbReference type="NCBI Taxonomy" id="10116"/>
    <lineage>
        <taxon>Eukaryota</taxon>
        <taxon>Metazoa</taxon>
        <taxon>Chordata</taxon>
        <taxon>Craniata</taxon>
        <taxon>Vertebrata</taxon>
        <taxon>Euteleostomi</taxon>
        <taxon>Mammalia</taxon>
        <taxon>Eutheria</taxon>
        <taxon>Euarchontoglires</taxon>
        <taxon>Glires</taxon>
        <taxon>Rodentia</taxon>
        <taxon>Myomorpha</taxon>
        <taxon>Muroidea</taxon>
        <taxon>Muridae</taxon>
        <taxon>Murinae</taxon>
        <taxon>Rattus</taxon>
    </lineage>
</organism>
<reference evidence="1 2" key="1">
    <citation type="submission" date="2005-09" db="EMBL/GenBank/DDBJ databases">
        <authorList>
            <person name="Mural R.J."/>
            <person name="Li P.W."/>
            <person name="Adams M.D."/>
            <person name="Amanatides P.G."/>
            <person name="Baden-Tillson H."/>
            <person name="Barnstead M."/>
            <person name="Chin S.H."/>
            <person name="Dew I."/>
            <person name="Evans C.A."/>
            <person name="Ferriera S."/>
            <person name="Flanigan M."/>
            <person name="Fosler C."/>
            <person name="Glodek A."/>
            <person name="Gu Z."/>
            <person name="Holt R.A."/>
            <person name="Jennings D."/>
            <person name="Kraft C.L."/>
            <person name="Lu F."/>
            <person name="Nguyen T."/>
            <person name="Nusskern D.R."/>
            <person name="Pfannkoch C.M."/>
            <person name="Sitter C."/>
            <person name="Sutton G.G."/>
            <person name="Venter J.C."/>
            <person name="Wang Z."/>
            <person name="Woodage T."/>
            <person name="Zheng X.H."/>
            <person name="Zhong F."/>
        </authorList>
    </citation>
    <scope>NUCLEOTIDE SEQUENCE [LARGE SCALE GENOMIC DNA]</scope>
    <source>
        <strain>BN</strain>
        <strain evidence="2">Sprague-Dawley</strain>
    </source>
</reference>
<evidence type="ECO:0000313" key="2">
    <source>
        <dbReference type="Proteomes" id="UP000234681"/>
    </source>
</evidence>